<organism evidence="2 3">
    <name type="scientific">Anabaena lutea FACHB-196</name>
    <dbReference type="NCBI Taxonomy" id="2692881"/>
    <lineage>
        <taxon>Bacteria</taxon>
        <taxon>Bacillati</taxon>
        <taxon>Cyanobacteriota</taxon>
        <taxon>Cyanophyceae</taxon>
        <taxon>Nostocales</taxon>
        <taxon>Nostocaceae</taxon>
        <taxon>Anabaena</taxon>
    </lineage>
</organism>
<evidence type="ECO:0000259" key="1">
    <source>
        <dbReference type="Pfam" id="PF16289"/>
    </source>
</evidence>
<dbReference type="Proteomes" id="UP000640531">
    <property type="component" value="Unassembled WGS sequence"/>
</dbReference>
<dbReference type="Pfam" id="PF16289">
    <property type="entry name" value="PIN_12"/>
    <property type="match status" value="1"/>
</dbReference>
<proteinExistence type="predicted"/>
<protein>
    <submittedName>
        <fullName evidence="2">DUF4935 domain-containing protein</fullName>
    </submittedName>
</protein>
<reference evidence="2 3" key="1">
    <citation type="journal article" date="2020" name="ISME J.">
        <title>Comparative genomics reveals insights into cyanobacterial evolution and habitat adaptation.</title>
        <authorList>
            <person name="Chen M.Y."/>
            <person name="Teng W.K."/>
            <person name="Zhao L."/>
            <person name="Hu C.X."/>
            <person name="Zhou Y.K."/>
            <person name="Han B.P."/>
            <person name="Song L.R."/>
            <person name="Shu W.S."/>
        </authorList>
    </citation>
    <scope>NUCLEOTIDE SEQUENCE [LARGE SCALE GENOMIC DNA]</scope>
    <source>
        <strain evidence="2 3">FACHB-196</strain>
    </source>
</reference>
<evidence type="ECO:0000313" key="2">
    <source>
        <dbReference type="EMBL" id="MBD2566311.1"/>
    </source>
</evidence>
<name>A0ABR8F8C9_9NOST</name>
<feature type="domain" description="DUF4935" evidence="1">
    <location>
        <begin position="4"/>
        <end position="172"/>
    </location>
</feature>
<dbReference type="InterPro" id="IPR032557">
    <property type="entry name" value="DUF4935"/>
</dbReference>
<sequence length="204" mass="23686">MITLYIETNFFIDFAKKQDQDTENLVNSQFPEVTTRIKIVTPAICCMESLSVLESERNINNRFGDNLQDEVRKLKGDVNSQYSREIKRCLEQAIIKNNERMNEINTRLFDVLEWAKNSVELIQLKPDILSKSLENLLINDPTDNLILHCILDHAQISTNEKKVFLSGNHTDFGKPEIKEILQEASIERYFVKTGDFLGWLNSQF</sequence>
<dbReference type="EMBL" id="JACJST010000001">
    <property type="protein sequence ID" value="MBD2566311.1"/>
    <property type="molecule type" value="Genomic_DNA"/>
</dbReference>
<gene>
    <name evidence="2" type="ORF">H6G59_00075</name>
</gene>
<keyword evidence="3" id="KW-1185">Reference proteome</keyword>
<dbReference type="RefSeq" id="WP_190711146.1">
    <property type="nucleotide sequence ID" value="NZ_JACJST010000001.1"/>
</dbReference>
<comment type="caution">
    <text evidence="2">The sequence shown here is derived from an EMBL/GenBank/DDBJ whole genome shotgun (WGS) entry which is preliminary data.</text>
</comment>
<accession>A0ABR8F8C9</accession>
<evidence type="ECO:0000313" key="3">
    <source>
        <dbReference type="Proteomes" id="UP000640531"/>
    </source>
</evidence>